<evidence type="ECO:0000256" key="3">
    <source>
        <dbReference type="ARBA" id="ARBA00023002"/>
    </source>
</evidence>
<sequence length="216" mass="23495">MLAFALVLLAACDAPASDHAATTAINRPVPVIGNPCEGCEAVFDGMPAEIPSSIRLAPPGEPGVPMRIFGRVLDGSGRARAGVVVYAYQTDRTGIYPRPAQRLGREAMRHGRLRGWVRSDAQGRYAIDTIRPGSYPGEDVAEHVHMHVLEPGCFTYFIDDLMFLDDPKLSAEERRQAHGTGGNGFLRPVMVDGRWQVERDIVLGLGVPGHRECRAP</sequence>
<dbReference type="AlphaFoldDB" id="A0A7G9QR05"/>
<dbReference type="EMBL" id="CP060711">
    <property type="protein sequence ID" value="QNN45780.1"/>
    <property type="molecule type" value="Genomic_DNA"/>
</dbReference>
<dbReference type="InterPro" id="IPR000627">
    <property type="entry name" value="Intradiol_dOase_C"/>
</dbReference>
<dbReference type="SUPFAM" id="SSF49482">
    <property type="entry name" value="Aromatic compound dioxygenase"/>
    <property type="match status" value="1"/>
</dbReference>
<evidence type="ECO:0000256" key="1">
    <source>
        <dbReference type="ARBA" id="ARBA00007825"/>
    </source>
</evidence>
<evidence type="ECO:0000259" key="5">
    <source>
        <dbReference type="Pfam" id="PF00775"/>
    </source>
</evidence>
<comment type="similarity">
    <text evidence="1">Belongs to the intradiol ring-cleavage dioxygenase family.</text>
</comment>
<dbReference type="InterPro" id="IPR050770">
    <property type="entry name" value="Intradiol_RC_Dioxygenase"/>
</dbReference>
<feature type="chain" id="PRO_5028970273" description="Intradiol ring-cleavage dioxygenases domain-containing protein" evidence="4">
    <location>
        <begin position="21"/>
        <end position="216"/>
    </location>
</feature>
<evidence type="ECO:0000256" key="2">
    <source>
        <dbReference type="ARBA" id="ARBA00022964"/>
    </source>
</evidence>
<protein>
    <recommendedName>
        <fullName evidence="5">Intradiol ring-cleavage dioxygenases domain-containing protein</fullName>
    </recommendedName>
</protein>
<keyword evidence="4" id="KW-0732">Signal</keyword>
<dbReference type="InterPro" id="IPR015889">
    <property type="entry name" value="Intradiol_dOase_core"/>
</dbReference>
<feature type="signal peptide" evidence="4">
    <location>
        <begin position="1"/>
        <end position="20"/>
    </location>
</feature>
<dbReference type="KEGG" id="tbv:H9L17_11310"/>
<organism evidence="6 7">
    <name type="scientific">Thermomonas brevis</name>
    <dbReference type="NCBI Taxonomy" id="215691"/>
    <lineage>
        <taxon>Bacteria</taxon>
        <taxon>Pseudomonadati</taxon>
        <taxon>Pseudomonadota</taxon>
        <taxon>Gammaproteobacteria</taxon>
        <taxon>Lysobacterales</taxon>
        <taxon>Lysobacteraceae</taxon>
        <taxon>Thermomonas</taxon>
    </lineage>
</organism>
<name>A0A7G9QR05_9GAMM</name>
<reference evidence="6 7" key="1">
    <citation type="submission" date="2020-08" db="EMBL/GenBank/DDBJ databases">
        <title>Genome sequence of Thermomonas brevis KACC 16975T.</title>
        <authorList>
            <person name="Hyun D.-W."/>
            <person name="Bae J.-W."/>
        </authorList>
    </citation>
    <scope>NUCLEOTIDE SEQUENCE [LARGE SCALE GENOMIC DNA]</scope>
    <source>
        <strain evidence="6 7">KACC 16975</strain>
    </source>
</reference>
<dbReference type="GO" id="GO:0008199">
    <property type="term" value="F:ferric iron binding"/>
    <property type="evidence" value="ECO:0007669"/>
    <property type="project" value="InterPro"/>
</dbReference>
<evidence type="ECO:0000313" key="7">
    <source>
        <dbReference type="Proteomes" id="UP000515977"/>
    </source>
</evidence>
<evidence type="ECO:0000313" key="6">
    <source>
        <dbReference type="EMBL" id="QNN45780.1"/>
    </source>
</evidence>
<dbReference type="RefSeq" id="WP_187569547.1">
    <property type="nucleotide sequence ID" value="NZ_CP060711.1"/>
</dbReference>
<keyword evidence="3" id="KW-0560">Oxidoreductase</keyword>
<dbReference type="PANTHER" id="PTHR33711">
    <property type="entry name" value="DIOXYGENASE, PUTATIVE (AFU_ORTHOLOGUE AFUA_2G02910)-RELATED"/>
    <property type="match status" value="1"/>
</dbReference>
<proteinExistence type="inferred from homology"/>
<feature type="domain" description="Intradiol ring-cleavage dioxygenases" evidence="5">
    <location>
        <begin position="60"/>
        <end position="139"/>
    </location>
</feature>
<evidence type="ECO:0000256" key="4">
    <source>
        <dbReference type="SAM" id="SignalP"/>
    </source>
</evidence>
<dbReference type="Gene3D" id="2.60.130.10">
    <property type="entry name" value="Aromatic compound dioxygenase"/>
    <property type="match status" value="1"/>
</dbReference>
<dbReference type="GO" id="GO:0016702">
    <property type="term" value="F:oxidoreductase activity, acting on single donors with incorporation of molecular oxygen, incorporation of two atoms of oxygen"/>
    <property type="evidence" value="ECO:0007669"/>
    <property type="project" value="InterPro"/>
</dbReference>
<gene>
    <name evidence="6" type="ORF">H9L17_11310</name>
</gene>
<keyword evidence="2" id="KW-0223">Dioxygenase</keyword>
<dbReference type="Pfam" id="PF00775">
    <property type="entry name" value="Dioxygenase_C"/>
    <property type="match status" value="1"/>
</dbReference>
<dbReference type="Proteomes" id="UP000515977">
    <property type="component" value="Chromosome"/>
</dbReference>
<dbReference type="PANTHER" id="PTHR33711:SF10">
    <property type="entry name" value="INTRADIOL RING-CLEAVAGE DIOXYGENASES DOMAIN-CONTAINING PROTEIN"/>
    <property type="match status" value="1"/>
</dbReference>
<accession>A0A7G9QR05</accession>
<keyword evidence="7" id="KW-1185">Reference proteome</keyword>